<gene>
    <name evidence="4" type="ORF">GSTUM_00001340001</name>
</gene>
<dbReference type="EMBL" id="FN430185">
    <property type="protein sequence ID" value="CAZ83006.1"/>
    <property type="molecule type" value="Genomic_DNA"/>
</dbReference>
<evidence type="ECO:0000313" key="5">
    <source>
        <dbReference type="Proteomes" id="UP000006911"/>
    </source>
</evidence>
<sequence length="243" mass="24396">MKFSTGFIAAVVIGPGMGVFASPAPKNPPPPIASSNPSSTLTLLETNNPQTPSLTPTDLHDPPNPQFTPLPHPENISPSAPSPAAAIHPRAPQQTCAPNSDTNNSGCNNSGLGNSGTSNSGINNCGTGNSGVGVGCSDAAVKTSVFVAMSATTVYVVSTVTVDGGAGGTGVGGTAVVVTTVQSVIQAGATATQTIVLDMRGQKFGCDYWKTQGYTCSLGSRRLGVGGWWWGIIGVVMVGVVLL</sequence>
<feature type="region of interest" description="Disordered" evidence="1">
    <location>
        <begin position="24"/>
        <end position="109"/>
    </location>
</feature>
<feature type="chain" id="PRO_5003072309" evidence="3">
    <location>
        <begin position="19"/>
        <end position="243"/>
    </location>
</feature>
<keyword evidence="2" id="KW-1133">Transmembrane helix</keyword>
<dbReference type="GeneID" id="9184918"/>
<feature type="transmembrane region" description="Helical" evidence="2">
    <location>
        <begin position="223"/>
        <end position="242"/>
    </location>
</feature>
<name>D5GER3_TUBMM</name>
<proteinExistence type="predicted"/>
<feature type="signal peptide" evidence="3">
    <location>
        <begin position="1"/>
        <end position="18"/>
    </location>
</feature>
<dbReference type="eggNOG" id="ENOG502T2KS">
    <property type="taxonomic scope" value="Eukaryota"/>
</dbReference>
<evidence type="ECO:0000256" key="3">
    <source>
        <dbReference type="SAM" id="SignalP"/>
    </source>
</evidence>
<dbReference type="RefSeq" id="XP_002838815.1">
    <property type="nucleotide sequence ID" value="XM_002838769.1"/>
</dbReference>
<evidence type="ECO:0000256" key="1">
    <source>
        <dbReference type="SAM" id="MobiDB-lite"/>
    </source>
</evidence>
<dbReference type="HOGENOM" id="CLU_1143259_0_0_1"/>
<dbReference type="InParanoid" id="D5GER3"/>
<keyword evidence="3" id="KW-0732">Signal</keyword>
<dbReference type="Proteomes" id="UP000006911">
    <property type="component" value="Unassembled WGS sequence"/>
</dbReference>
<keyword evidence="2" id="KW-0812">Transmembrane</keyword>
<evidence type="ECO:0000256" key="2">
    <source>
        <dbReference type="SAM" id="Phobius"/>
    </source>
</evidence>
<keyword evidence="5" id="KW-1185">Reference proteome</keyword>
<dbReference type="KEGG" id="tml:GSTUM_00001340001"/>
<protein>
    <submittedName>
        <fullName evidence="4">(Perigord truffle) hypothetical protein</fullName>
    </submittedName>
</protein>
<feature type="compositionally biased region" description="Pro residues" evidence="1">
    <location>
        <begin position="62"/>
        <end position="72"/>
    </location>
</feature>
<organism evidence="4 5">
    <name type="scientific">Tuber melanosporum (strain Mel28)</name>
    <name type="common">Perigord black truffle</name>
    <dbReference type="NCBI Taxonomy" id="656061"/>
    <lineage>
        <taxon>Eukaryota</taxon>
        <taxon>Fungi</taxon>
        <taxon>Dikarya</taxon>
        <taxon>Ascomycota</taxon>
        <taxon>Pezizomycotina</taxon>
        <taxon>Pezizomycetes</taxon>
        <taxon>Pezizales</taxon>
        <taxon>Tuberaceae</taxon>
        <taxon>Tuber</taxon>
    </lineage>
</organism>
<keyword evidence="2" id="KW-0472">Membrane</keyword>
<feature type="compositionally biased region" description="Polar residues" evidence="1">
    <location>
        <begin position="40"/>
        <end position="56"/>
    </location>
</feature>
<accession>D5GER3</accession>
<evidence type="ECO:0000313" key="4">
    <source>
        <dbReference type="EMBL" id="CAZ83006.1"/>
    </source>
</evidence>
<dbReference type="AlphaFoldDB" id="D5GER3"/>
<feature type="compositionally biased region" description="Low complexity" evidence="1">
    <location>
        <begin position="77"/>
        <end position="92"/>
    </location>
</feature>
<reference evidence="4 5" key="1">
    <citation type="journal article" date="2010" name="Nature">
        <title>Perigord black truffle genome uncovers evolutionary origins and mechanisms of symbiosis.</title>
        <authorList>
            <person name="Martin F."/>
            <person name="Kohler A."/>
            <person name="Murat C."/>
            <person name="Balestrini R."/>
            <person name="Coutinho P.M."/>
            <person name="Jaillon O."/>
            <person name="Montanini B."/>
            <person name="Morin E."/>
            <person name="Noel B."/>
            <person name="Percudani R."/>
            <person name="Porcel B."/>
            <person name="Rubini A."/>
            <person name="Amicucci A."/>
            <person name="Amselem J."/>
            <person name="Anthouard V."/>
            <person name="Arcioni S."/>
            <person name="Artiguenave F."/>
            <person name="Aury J.M."/>
            <person name="Ballario P."/>
            <person name="Bolchi A."/>
            <person name="Brenna A."/>
            <person name="Brun A."/>
            <person name="Buee M."/>
            <person name="Cantarel B."/>
            <person name="Chevalier G."/>
            <person name="Couloux A."/>
            <person name="Da Silva C."/>
            <person name="Denoeud F."/>
            <person name="Duplessis S."/>
            <person name="Ghignone S."/>
            <person name="Hilselberger B."/>
            <person name="Iotti M."/>
            <person name="Marcais B."/>
            <person name="Mello A."/>
            <person name="Miranda M."/>
            <person name="Pacioni G."/>
            <person name="Quesneville H."/>
            <person name="Riccioni C."/>
            <person name="Ruotolo R."/>
            <person name="Splivallo R."/>
            <person name="Stocchi V."/>
            <person name="Tisserant E."/>
            <person name="Viscomi A.R."/>
            <person name="Zambonelli A."/>
            <person name="Zampieri E."/>
            <person name="Henrissat B."/>
            <person name="Lebrun M.H."/>
            <person name="Paolocci F."/>
            <person name="Bonfante P."/>
            <person name="Ottonello S."/>
            <person name="Wincker P."/>
        </authorList>
    </citation>
    <scope>NUCLEOTIDE SEQUENCE [LARGE SCALE GENOMIC DNA]</scope>
    <source>
        <strain evidence="4 5">Mel28</strain>
    </source>
</reference>